<sequence length="290" mass="30443">MAEHLPEVLVVGSIHLDRMMQLSALPMPGETVIARESWTQLGGKAANQAMAAAVPGVRASLVACVGDDHEGREAEQTLTARGVRTLLQIDAALPTGSSAALLDAAGENVGVIVPGANTALRASALDTPMSGATPALLVCQWETRYDTLHAVLQKARTAGVPVLMNAAPWQDTYRDLLPLADHVVVNAVEAHGWTGTDPQTRPNTLPFGHPSVIVTLGAGGVLHYRHDRLDTDLPAPSVEARSTHGAGDHFVGVLAAQLAQGSPPPQALERATESAAHFVQLLRKHPLPHS</sequence>
<feature type="domain" description="Carbohydrate kinase PfkB" evidence="3">
    <location>
        <begin position="7"/>
        <end position="280"/>
    </location>
</feature>
<dbReference type="PANTHER" id="PTHR10584:SF166">
    <property type="entry name" value="RIBOKINASE"/>
    <property type="match status" value="1"/>
</dbReference>
<accession>A0A917P977</accession>
<dbReference type="InterPro" id="IPR011611">
    <property type="entry name" value="PfkB_dom"/>
</dbReference>
<dbReference type="PRINTS" id="PR00990">
    <property type="entry name" value="RIBOKINASE"/>
</dbReference>
<proteinExistence type="predicted"/>
<organism evidence="4 5">
    <name type="scientific">Deinococcus aquiradiocola</name>
    <dbReference type="NCBI Taxonomy" id="393059"/>
    <lineage>
        <taxon>Bacteria</taxon>
        <taxon>Thermotogati</taxon>
        <taxon>Deinococcota</taxon>
        <taxon>Deinococci</taxon>
        <taxon>Deinococcales</taxon>
        <taxon>Deinococcaceae</taxon>
        <taxon>Deinococcus</taxon>
    </lineage>
</organism>
<dbReference type="GO" id="GO:0006796">
    <property type="term" value="P:phosphate-containing compound metabolic process"/>
    <property type="evidence" value="ECO:0007669"/>
    <property type="project" value="UniProtKB-ARBA"/>
</dbReference>
<evidence type="ECO:0000313" key="5">
    <source>
        <dbReference type="Proteomes" id="UP000635726"/>
    </source>
</evidence>
<dbReference type="GO" id="GO:0016301">
    <property type="term" value="F:kinase activity"/>
    <property type="evidence" value="ECO:0007669"/>
    <property type="project" value="UniProtKB-KW"/>
</dbReference>
<dbReference type="Gene3D" id="3.40.1190.20">
    <property type="match status" value="1"/>
</dbReference>
<dbReference type="Proteomes" id="UP000635726">
    <property type="component" value="Unassembled WGS sequence"/>
</dbReference>
<evidence type="ECO:0000256" key="2">
    <source>
        <dbReference type="ARBA" id="ARBA00022777"/>
    </source>
</evidence>
<comment type="caution">
    <text evidence="4">The sequence shown here is derived from an EMBL/GenBank/DDBJ whole genome shotgun (WGS) entry which is preliminary data.</text>
</comment>
<evidence type="ECO:0000256" key="1">
    <source>
        <dbReference type="ARBA" id="ARBA00022679"/>
    </source>
</evidence>
<dbReference type="InterPro" id="IPR029056">
    <property type="entry name" value="Ribokinase-like"/>
</dbReference>
<dbReference type="SUPFAM" id="SSF53613">
    <property type="entry name" value="Ribokinase-like"/>
    <property type="match status" value="1"/>
</dbReference>
<dbReference type="Pfam" id="PF00294">
    <property type="entry name" value="PfkB"/>
    <property type="match status" value="1"/>
</dbReference>
<dbReference type="AlphaFoldDB" id="A0A917P977"/>
<keyword evidence="5" id="KW-1185">Reference proteome</keyword>
<dbReference type="PANTHER" id="PTHR10584">
    <property type="entry name" value="SUGAR KINASE"/>
    <property type="match status" value="1"/>
</dbReference>
<name>A0A917P977_9DEIO</name>
<keyword evidence="2" id="KW-0418">Kinase</keyword>
<dbReference type="GO" id="GO:0005829">
    <property type="term" value="C:cytosol"/>
    <property type="evidence" value="ECO:0007669"/>
    <property type="project" value="TreeGrafter"/>
</dbReference>
<reference evidence="4" key="2">
    <citation type="submission" date="2020-09" db="EMBL/GenBank/DDBJ databases">
        <authorList>
            <person name="Sun Q."/>
            <person name="Ohkuma M."/>
        </authorList>
    </citation>
    <scope>NUCLEOTIDE SEQUENCE</scope>
    <source>
        <strain evidence="4">JCM 14371</strain>
    </source>
</reference>
<dbReference type="InterPro" id="IPR002139">
    <property type="entry name" value="Ribo/fructo_kinase"/>
</dbReference>
<keyword evidence="1" id="KW-0808">Transferase</keyword>
<protein>
    <submittedName>
        <fullName evidence="4">Ribokinase</fullName>
    </submittedName>
</protein>
<evidence type="ECO:0000313" key="4">
    <source>
        <dbReference type="EMBL" id="GGJ67165.1"/>
    </source>
</evidence>
<evidence type="ECO:0000259" key="3">
    <source>
        <dbReference type="Pfam" id="PF00294"/>
    </source>
</evidence>
<gene>
    <name evidence="4" type="primary">rbsK</name>
    <name evidence="4" type="ORF">GCM10008939_09250</name>
</gene>
<dbReference type="RefSeq" id="WP_188961100.1">
    <property type="nucleotide sequence ID" value="NZ_BMOE01000002.1"/>
</dbReference>
<dbReference type="EMBL" id="BMOE01000002">
    <property type="protein sequence ID" value="GGJ67165.1"/>
    <property type="molecule type" value="Genomic_DNA"/>
</dbReference>
<reference evidence="4" key="1">
    <citation type="journal article" date="2014" name="Int. J. Syst. Evol. Microbiol.">
        <title>Complete genome sequence of Corynebacterium casei LMG S-19264T (=DSM 44701T), isolated from a smear-ripened cheese.</title>
        <authorList>
            <consortium name="US DOE Joint Genome Institute (JGI-PGF)"/>
            <person name="Walter F."/>
            <person name="Albersmeier A."/>
            <person name="Kalinowski J."/>
            <person name="Ruckert C."/>
        </authorList>
    </citation>
    <scope>NUCLEOTIDE SEQUENCE</scope>
    <source>
        <strain evidence="4">JCM 14371</strain>
    </source>
</reference>